<accession>A0A0K9P4N7</accession>
<comment type="caution">
    <text evidence="3">The sequence shown here is derived from an EMBL/GenBank/DDBJ whole genome shotgun (WGS) entry which is preliminary data.</text>
</comment>
<evidence type="ECO:0000313" key="3">
    <source>
        <dbReference type="EMBL" id="KMZ63125.1"/>
    </source>
</evidence>
<dbReference type="InterPro" id="IPR044591">
    <property type="entry name" value="RUK"/>
</dbReference>
<dbReference type="OrthoDB" id="24822at2759"/>
<reference evidence="4" key="1">
    <citation type="journal article" date="2016" name="Nature">
        <title>The genome of the seagrass Zostera marina reveals angiosperm adaptation to the sea.</title>
        <authorList>
            <person name="Olsen J.L."/>
            <person name="Rouze P."/>
            <person name="Verhelst B."/>
            <person name="Lin Y.-C."/>
            <person name="Bayer T."/>
            <person name="Collen J."/>
            <person name="Dattolo E."/>
            <person name="De Paoli E."/>
            <person name="Dittami S."/>
            <person name="Maumus F."/>
            <person name="Michel G."/>
            <person name="Kersting A."/>
            <person name="Lauritano C."/>
            <person name="Lohaus R."/>
            <person name="Toepel M."/>
            <person name="Tonon T."/>
            <person name="Vanneste K."/>
            <person name="Amirebrahimi M."/>
            <person name="Brakel J."/>
            <person name="Bostroem C."/>
            <person name="Chovatia M."/>
            <person name="Grimwood J."/>
            <person name="Jenkins J.W."/>
            <person name="Jueterbock A."/>
            <person name="Mraz A."/>
            <person name="Stam W.T."/>
            <person name="Tice H."/>
            <person name="Bornberg-Bauer E."/>
            <person name="Green P.J."/>
            <person name="Pearson G.A."/>
            <person name="Procaccini G."/>
            <person name="Duarte C.M."/>
            <person name="Schmutz J."/>
            <person name="Reusch T.B.H."/>
            <person name="Van de Peer Y."/>
        </authorList>
    </citation>
    <scope>NUCLEOTIDE SEQUENCE [LARGE SCALE GENOMIC DNA]</scope>
    <source>
        <strain evidence="4">cv. Finnish</strain>
    </source>
</reference>
<dbReference type="InterPro" id="IPR016024">
    <property type="entry name" value="ARM-type_fold"/>
</dbReference>
<name>A0A0K9P4N7_ZOSMR</name>
<dbReference type="Pfam" id="PF24970">
    <property type="entry name" value="ARM_RUK"/>
    <property type="match status" value="1"/>
</dbReference>
<dbReference type="InterPro" id="IPR056980">
    <property type="entry name" value="ARM_RUK"/>
</dbReference>
<gene>
    <name evidence="3" type="ORF">ZOSMA_426G00060</name>
</gene>
<dbReference type="AlphaFoldDB" id="A0A0K9P4N7"/>
<sequence length="671" mass="74800">VPNSVIAIVSSILSKGEDDTTQLYALRTIENICSQGGDWASRFTNQNMIANLCYIYKAIGKQESMRLTAGSCLVRLARFSPSCIPSIFDKFTFKDTASSIVKGSSRERQICLNLLCLGMLGSQSIMNFSRHLNSLAEEKQLIPSLLSLIEQGSEVLRAKTPIFIALLCKNSRRWLSHFFCNAKLLSAIDRLAKEKDPFIQHSIETFVELVSTTVPGVIETVRNDVQQMMLSKRHGRISASPSPSRGNSRTTVHLFPVILHLLGSPSFKKKMVTGQVLSHLANVIKLIESPFQGRDDFQMTLLQILESISEDPCLVLVDPKSFSTHFLPSLAVLYRGNKDGDARFLCLKIIFDVMVIFFNDIIPDGLLKDEDAIINDLKSVSDIHFLPLYPFFIDDEDPIPMYAQKLLVMLIEFNYVKVSDILNLKTVSQCFDFLLGDLSTANVNNVKLCLALASAPEMESKILSQLKVVRKIGNLLEFVTTKEMEDFLDPTLSLCKAFILHNVGADNGARYSKEPSLLIDTTMDMHIVIDRQNRVKDISDFSSSTGVFLELIENTNKLVSDLASECVVLLFKAAPRESTMGLLTNLSKLSSIFQSLHIDKFSSNLVLLRLLYSLVISCRQYLSRGMILSISVTDVRRIEAIVSSLKTSNTSSIAKAASLLSLELQRLPRAN</sequence>
<protein>
    <submittedName>
        <fullName evidence="3">Uncharacterized protein</fullName>
    </submittedName>
</protein>
<dbReference type="PANTHER" id="PTHR46562:SF1">
    <property type="entry name" value="SERINE_THREONINE-PROTEIN KINASE ULK4"/>
    <property type="match status" value="1"/>
</dbReference>
<evidence type="ECO:0000313" key="4">
    <source>
        <dbReference type="Proteomes" id="UP000036987"/>
    </source>
</evidence>
<dbReference type="Gene3D" id="1.25.10.10">
    <property type="entry name" value="Leucine-rich Repeat Variant"/>
    <property type="match status" value="1"/>
</dbReference>
<dbReference type="EMBL" id="LFYR01001271">
    <property type="protein sequence ID" value="KMZ63125.1"/>
    <property type="molecule type" value="Genomic_DNA"/>
</dbReference>
<dbReference type="InterPro" id="IPR056981">
    <property type="entry name" value="HEAT_ULK4_RUNKEL"/>
</dbReference>
<feature type="non-terminal residue" evidence="3">
    <location>
        <position position="1"/>
    </location>
</feature>
<dbReference type="PANTHER" id="PTHR46562">
    <property type="entry name" value="SERINE/THREONINE-KINASE ULK4-LIKE PROTEIN-RELATED"/>
    <property type="match status" value="1"/>
</dbReference>
<evidence type="ECO:0000259" key="1">
    <source>
        <dbReference type="Pfam" id="PF23606"/>
    </source>
</evidence>
<organism evidence="3 4">
    <name type="scientific">Zostera marina</name>
    <name type="common">Eelgrass</name>
    <dbReference type="NCBI Taxonomy" id="29655"/>
    <lineage>
        <taxon>Eukaryota</taxon>
        <taxon>Viridiplantae</taxon>
        <taxon>Streptophyta</taxon>
        <taxon>Embryophyta</taxon>
        <taxon>Tracheophyta</taxon>
        <taxon>Spermatophyta</taxon>
        <taxon>Magnoliopsida</taxon>
        <taxon>Liliopsida</taxon>
        <taxon>Zosteraceae</taxon>
        <taxon>Zostera</taxon>
    </lineage>
</organism>
<keyword evidence="4" id="KW-1185">Reference proteome</keyword>
<proteinExistence type="predicted"/>
<feature type="domain" description="Serine/threonine-protein kinase ULK4/RUNKEL HEAT repeats" evidence="1">
    <location>
        <begin position="218"/>
        <end position="418"/>
    </location>
</feature>
<dbReference type="GO" id="GO:0008017">
    <property type="term" value="F:microtubule binding"/>
    <property type="evidence" value="ECO:0007669"/>
    <property type="project" value="InterPro"/>
</dbReference>
<dbReference type="Proteomes" id="UP000036987">
    <property type="component" value="Unassembled WGS sequence"/>
</dbReference>
<dbReference type="InterPro" id="IPR011989">
    <property type="entry name" value="ARM-like"/>
</dbReference>
<dbReference type="Pfam" id="PF23606">
    <property type="entry name" value="HEAT_ULK4"/>
    <property type="match status" value="1"/>
</dbReference>
<dbReference type="GO" id="GO:0000914">
    <property type="term" value="P:phragmoplast assembly"/>
    <property type="evidence" value="ECO:0007669"/>
    <property type="project" value="InterPro"/>
</dbReference>
<feature type="domain" description="RUNKEL ARM-repeat" evidence="2">
    <location>
        <begin position="425"/>
        <end position="669"/>
    </location>
</feature>
<dbReference type="SUPFAM" id="SSF48371">
    <property type="entry name" value="ARM repeat"/>
    <property type="match status" value="1"/>
</dbReference>
<evidence type="ECO:0000259" key="2">
    <source>
        <dbReference type="Pfam" id="PF24970"/>
    </source>
</evidence>